<gene>
    <name evidence="1" type="ORF">HNQ66_000752</name>
</gene>
<evidence type="ECO:0000313" key="2">
    <source>
        <dbReference type="Proteomes" id="UP000535406"/>
    </source>
</evidence>
<name>A0A7W7YSD8_9HYPH</name>
<dbReference type="PANTHER" id="PTHR35564:SF4">
    <property type="entry name" value="CYTOPLASMIC PROTEIN"/>
    <property type="match status" value="1"/>
</dbReference>
<proteinExistence type="predicted"/>
<dbReference type="RefSeq" id="WP_184141024.1">
    <property type="nucleotide sequence ID" value="NZ_JACHIK010000002.1"/>
</dbReference>
<dbReference type="InterPro" id="IPR010732">
    <property type="entry name" value="T6SS_TssG-like"/>
</dbReference>
<dbReference type="AlphaFoldDB" id="A0A7W7YSD8"/>
<dbReference type="Pfam" id="PF06996">
    <property type="entry name" value="T6SS_TssG"/>
    <property type="match status" value="1"/>
</dbReference>
<reference evidence="1 2" key="1">
    <citation type="submission" date="2020-08" db="EMBL/GenBank/DDBJ databases">
        <title>Genomic Encyclopedia of Type Strains, Phase IV (KMG-IV): sequencing the most valuable type-strain genomes for metagenomic binning, comparative biology and taxonomic classification.</title>
        <authorList>
            <person name="Goeker M."/>
        </authorList>
    </citation>
    <scope>NUCLEOTIDE SEQUENCE [LARGE SCALE GENOMIC DNA]</scope>
    <source>
        <strain evidence="1 2">DSM 21319</strain>
    </source>
</reference>
<dbReference type="EMBL" id="JACHIK010000002">
    <property type="protein sequence ID" value="MBB5041369.1"/>
    <property type="molecule type" value="Genomic_DNA"/>
</dbReference>
<organism evidence="1 2">
    <name type="scientific">Shinella fusca</name>
    <dbReference type="NCBI Taxonomy" id="544480"/>
    <lineage>
        <taxon>Bacteria</taxon>
        <taxon>Pseudomonadati</taxon>
        <taxon>Pseudomonadota</taxon>
        <taxon>Alphaproteobacteria</taxon>
        <taxon>Hyphomicrobiales</taxon>
        <taxon>Rhizobiaceae</taxon>
        <taxon>Shinella</taxon>
    </lineage>
</organism>
<protein>
    <submittedName>
        <fullName evidence="1">Type VI secretion system protein ImpH</fullName>
    </submittedName>
</protein>
<dbReference type="NCBIfam" id="TIGR03347">
    <property type="entry name" value="VI_chp_1"/>
    <property type="match status" value="1"/>
</dbReference>
<comment type="caution">
    <text evidence="1">The sequence shown here is derived from an EMBL/GenBank/DDBJ whole genome shotgun (WGS) entry which is preliminary data.</text>
</comment>
<dbReference type="Proteomes" id="UP000535406">
    <property type="component" value="Unassembled WGS sequence"/>
</dbReference>
<accession>A0A7W7YSD8</accession>
<dbReference type="PANTHER" id="PTHR35564">
    <property type="match status" value="1"/>
</dbReference>
<keyword evidence="2" id="KW-1185">Reference proteome</keyword>
<sequence length="363" mass="39552">MAGTGRRSHSSLIARAFDAPQDFELFQMVRLLEALGAGEGRDLAHPPVDPVGQGVDPRRAALKIRSSVPLGFASAEVLSVRRPRGGGPVEMTQTLVGLTGPSGVLPHALSELVQMSVRERNFALREFFDVFNNRLSGLLFNAWAKYRPVIERERAVQLGTPATIDHALKSIVGLGTPAMANRAEVGDHTFVFFGGLLGRQGRSAVAIERALSGALGHRLRVEQFTGEWYPIAPSDRTRLPDRAQPRGSFARLGDDAVIGVKTFDIQSAVTLRVEALDYPAFRSLLPDGSRSRLLTDLAASALGADKMFNIRLELKPEQVPGLRLGGNREEPKASRLGWNTWLQPARPRAQPAAVAFRPPPHLY</sequence>
<evidence type="ECO:0000313" key="1">
    <source>
        <dbReference type="EMBL" id="MBB5041369.1"/>
    </source>
</evidence>